<sequence length="36" mass="3898">MGVDSRELGKIAMIFSTLRGVAQLLRGFCGSERLNA</sequence>
<dbReference type="HOGENOM" id="CLU_3355546_0_0_3"/>
<dbReference type="Proteomes" id="UP000003835">
    <property type="component" value="Unassembled WGS sequence"/>
</dbReference>
<reference evidence="1 2" key="1">
    <citation type="submission" date="2008-07" db="EMBL/GenBank/DDBJ databases">
        <authorList>
            <person name="Tandeau de Marsac N."/>
            <person name="Ferriera S."/>
            <person name="Johnson J."/>
            <person name="Kravitz S."/>
            <person name="Beeson K."/>
            <person name="Sutton G."/>
            <person name="Rogers Y.-H."/>
            <person name="Friedman R."/>
            <person name="Frazier M."/>
            <person name="Venter J.C."/>
        </authorList>
    </citation>
    <scope>NUCLEOTIDE SEQUENCE [LARGE SCALE GENOMIC DNA]</scope>
    <source>
        <strain evidence="1 2">PCC 7420</strain>
    </source>
</reference>
<accession>B4VKS1</accession>
<evidence type="ECO:0000313" key="2">
    <source>
        <dbReference type="Proteomes" id="UP000003835"/>
    </source>
</evidence>
<dbReference type="EMBL" id="DS989844">
    <property type="protein sequence ID" value="EDX77229.1"/>
    <property type="molecule type" value="Genomic_DNA"/>
</dbReference>
<organism evidence="1 2">
    <name type="scientific">Coleofasciculus chthonoplastes PCC 7420</name>
    <dbReference type="NCBI Taxonomy" id="118168"/>
    <lineage>
        <taxon>Bacteria</taxon>
        <taxon>Bacillati</taxon>
        <taxon>Cyanobacteriota</taxon>
        <taxon>Cyanophyceae</taxon>
        <taxon>Coleofasciculales</taxon>
        <taxon>Coleofasciculaceae</taxon>
        <taxon>Coleofasciculus</taxon>
    </lineage>
</organism>
<gene>
    <name evidence="1" type="ORF">MC7420_366</name>
</gene>
<keyword evidence="2" id="KW-1185">Reference proteome</keyword>
<evidence type="ECO:0000313" key="1">
    <source>
        <dbReference type="EMBL" id="EDX77229.1"/>
    </source>
</evidence>
<dbReference type="AlphaFoldDB" id="B4VKS1"/>
<protein>
    <submittedName>
        <fullName evidence="1">Uncharacterized protein</fullName>
    </submittedName>
</protein>
<proteinExistence type="predicted"/>
<name>B4VKS1_9CYAN</name>